<dbReference type="GO" id="GO:0000981">
    <property type="term" value="F:DNA-binding transcription factor activity, RNA polymerase II-specific"/>
    <property type="evidence" value="ECO:0007669"/>
    <property type="project" value="InterPro"/>
</dbReference>
<dbReference type="Gene3D" id="4.10.240.10">
    <property type="entry name" value="Zn(2)-C6 fungal-type DNA-binding domain"/>
    <property type="match status" value="1"/>
</dbReference>
<evidence type="ECO:0000256" key="4">
    <source>
        <dbReference type="ARBA" id="ARBA00023163"/>
    </source>
</evidence>
<keyword evidence="5" id="KW-0539">Nucleus</keyword>
<keyword evidence="9" id="KW-1185">Reference proteome</keyword>
<protein>
    <recommendedName>
        <fullName evidence="7">Zn(2)-C6 fungal-type domain-containing protein</fullName>
    </recommendedName>
</protein>
<dbReference type="CDD" id="cd00067">
    <property type="entry name" value="GAL4"/>
    <property type="match status" value="1"/>
</dbReference>
<evidence type="ECO:0000256" key="6">
    <source>
        <dbReference type="SAM" id="MobiDB-lite"/>
    </source>
</evidence>
<evidence type="ECO:0000256" key="1">
    <source>
        <dbReference type="ARBA" id="ARBA00022723"/>
    </source>
</evidence>
<dbReference type="GO" id="GO:0008270">
    <property type="term" value="F:zinc ion binding"/>
    <property type="evidence" value="ECO:0007669"/>
    <property type="project" value="InterPro"/>
</dbReference>
<evidence type="ECO:0000313" key="9">
    <source>
        <dbReference type="Proteomes" id="UP001187734"/>
    </source>
</evidence>
<dbReference type="GO" id="GO:0006351">
    <property type="term" value="P:DNA-templated transcription"/>
    <property type="evidence" value="ECO:0007669"/>
    <property type="project" value="InterPro"/>
</dbReference>
<dbReference type="PROSITE" id="PS50048">
    <property type="entry name" value="ZN2_CY6_FUNGAL_2"/>
    <property type="match status" value="1"/>
</dbReference>
<feature type="compositionally biased region" description="Polar residues" evidence="6">
    <location>
        <begin position="96"/>
        <end position="108"/>
    </location>
</feature>
<reference evidence="8" key="1">
    <citation type="submission" date="2018-03" db="EMBL/GenBank/DDBJ databases">
        <authorList>
            <person name="Guldener U."/>
        </authorList>
    </citation>
    <scope>NUCLEOTIDE SEQUENCE</scope>
</reference>
<dbReference type="AlphaFoldDB" id="A0AAE8MIC2"/>
<keyword evidence="4" id="KW-0804">Transcription</keyword>
<dbReference type="Pfam" id="PF00172">
    <property type="entry name" value="Zn_clus"/>
    <property type="match status" value="1"/>
</dbReference>
<dbReference type="SUPFAM" id="SSF57701">
    <property type="entry name" value="Zn2/Cys6 DNA-binding domain"/>
    <property type="match status" value="1"/>
</dbReference>
<feature type="domain" description="Zn(2)-C6 fungal-type" evidence="7">
    <location>
        <begin position="36"/>
        <end position="68"/>
    </location>
</feature>
<dbReference type="InterPro" id="IPR001138">
    <property type="entry name" value="Zn2Cys6_DnaBD"/>
</dbReference>
<accession>A0AAE8MIC2</accession>
<dbReference type="EMBL" id="ONZP01000422">
    <property type="protein sequence ID" value="SPJ84096.1"/>
    <property type="molecule type" value="Genomic_DNA"/>
</dbReference>
<evidence type="ECO:0000313" key="8">
    <source>
        <dbReference type="EMBL" id="SPJ84096.1"/>
    </source>
</evidence>
<evidence type="ECO:0000256" key="5">
    <source>
        <dbReference type="ARBA" id="ARBA00023242"/>
    </source>
</evidence>
<evidence type="ECO:0000259" key="7">
    <source>
        <dbReference type="PROSITE" id="PS50048"/>
    </source>
</evidence>
<keyword evidence="3" id="KW-0238">DNA-binding</keyword>
<dbReference type="GO" id="GO:0000978">
    <property type="term" value="F:RNA polymerase II cis-regulatory region sequence-specific DNA binding"/>
    <property type="evidence" value="ECO:0007669"/>
    <property type="project" value="TreeGrafter"/>
</dbReference>
<feature type="region of interest" description="Disordered" evidence="6">
    <location>
        <begin position="96"/>
        <end position="115"/>
    </location>
</feature>
<dbReference type="InterPro" id="IPR007219">
    <property type="entry name" value="XnlR_reg_dom"/>
</dbReference>
<dbReference type="PANTHER" id="PTHR47424:SF3">
    <property type="entry name" value="REGULATORY PROTEIN GAL4"/>
    <property type="match status" value="1"/>
</dbReference>
<name>A0AAE8MIC2_9HYPO</name>
<dbReference type="Proteomes" id="UP001187734">
    <property type="component" value="Unassembled WGS sequence"/>
</dbReference>
<comment type="caution">
    <text evidence="8">The sequence shown here is derived from an EMBL/GenBank/DDBJ whole genome shotgun (WGS) entry which is preliminary data.</text>
</comment>
<gene>
    <name evidence="8" type="ORF">FTOL_10612</name>
</gene>
<dbReference type="PANTHER" id="PTHR47424">
    <property type="entry name" value="REGULATORY PROTEIN GAL4"/>
    <property type="match status" value="1"/>
</dbReference>
<evidence type="ECO:0000256" key="3">
    <source>
        <dbReference type="ARBA" id="ARBA00023125"/>
    </source>
</evidence>
<dbReference type="InterPro" id="IPR036864">
    <property type="entry name" value="Zn2-C6_fun-type_DNA-bd_sf"/>
</dbReference>
<dbReference type="GO" id="GO:0005634">
    <property type="term" value="C:nucleus"/>
    <property type="evidence" value="ECO:0007669"/>
    <property type="project" value="TreeGrafter"/>
</dbReference>
<dbReference type="InterPro" id="IPR051127">
    <property type="entry name" value="Fungal_SecMet_Regulators"/>
</dbReference>
<organism evidence="8 9">
    <name type="scientific">Fusarium torulosum</name>
    <dbReference type="NCBI Taxonomy" id="33205"/>
    <lineage>
        <taxon>Eukaryota</taxon>
        <taxon>Fungi</taxon>
        <taxon>Dikarya</taxon>
        <taxon>Ascomycota</taxon>
        <taxon>Pezizomycotina</taxon>
        <taxon>Sordariomycetes</taxon>
        <taxon>Hypocreomycetidae</taxon>
        <taxon>Hypocreales</taxon>
        <taxon>Nectriaceae</taxon>
        <taxon>Fusarium</taxon>
    </lineage>
</organism>
<dbReference type="PROSITE" id="PS00463">
    <property type="entry name" value="ZN2_CY6_FUNGAL_1"/>
    <property type="match status" value="1"/>
</dbReference>
<evidence type="ECO:0000256" key="2">
    <source>
        <dbReference type="ARBA" id="ARBA00023015"/>
    </source>
</evidence>
<proteinExistence type="predicted"/>
<dbReference type="GO" id="GO:0000435">
    <property type="term" value="P:positive regulation of transcription from RNA polymerase II promoter by galactose"/>
    <property type="evidence" value="ECO:0007669"/>
    <property type="project" value="TreeGrafter"/>
</dbReference>
<dbReference type="Pfam" id="PF04082">
    <property type="entry name" value="Fungal_trans"/>
    <property type="match status" value="1"/>
</dbReference>
<dbReference type="SMART" id="SM00066">
    <property type="entry name" value="GAL4"/>
    <property type="match status" value="1"/>
</dbReference>
<keyword evidence="2" id="KW-0805">Transcription regulation</keyword>
<dbReference type="CDD" id="cd12148">
    <property type="entry name" value="fungal_TF_MHR"/>
    <property type="match status" value="1"/>
</dbReference>
<keyword evidence="1" id="KW-0479">Metal-binding</keyword>
<sequence length="541" mass="59608">MSWEIGFDLGLPSFTADASSMVPEKPPPKRRKTQLACKFCRMRKTRCDGRRPICSPCETRGLGEDCSYEEGTSNTNKLEQLEKGSHMVPITLGEDLTTSQHGSYSNPPRTDYRPKRVPSLEDRMLNKSGVPNWPVSSTFQSRSTIRMASTTAMRTGKGMFSDALATVSTCVNDRETLYGASSTISFVERVLLATGESENFGGQSRFGANEARHDIHSVERFGSQGRQLSGLEVLPIRKISDSYVESFWEVSHTILPILHRPTFTRFYDKLWGPTSLADTPGTADGLIMLAILNLVLAIGCRTAESVQHGSQALLSDQFYQRARGLVPIDALDVASLPAVQMLLLTAVYLQSTTYSSRYWNIVALATRMAQSLGLHLNRSASAIDMHNLRTTGDASEQVIGTLAAHITFGAATVVLASHLSSLRDDTAALANDSLSLAMEILKHYTPEVESATGAIQAIENLRTSLSSSEKQGTELSHQEIQQIQKPNRSLHPDFEVVYGPGTNSFEYGAQVRTPDPLSEEWFSCQALDFGFQAYDWENRCK</sequence>